<gene>
    <name evidence="3" type="ORF">SAMN04488565_0450</name>
</gene>
<dbReference type="RefSeq" id="WP_176783260.1">
    <property type="nucleotide sequence ID" value="NZ_FNKB01000001.1"/>
</dbReference>
<dbReference type="AlphaFoldDB" id="A0A1H0Y2A8"/>
<proteinExistence type="predicted"/>
<dbReference type="InterPro" id="IPR046373">
    <property type="entry name" value="Acyl-CoA_Oxase/DH_mid-dom_sf"/>
</dbReference>
<dbReference type="InterPro" id="IPR006091">
    <property type="entry name" value="Acyl-CoA_Oxase/DH_mid-dom"/>
</dbReference>
<dbReference type="Gene3D" id="2.40.110.10">
    <property type="entry name" value="Butyryl-CoA Dehydrogenase, subunit A, domain 2"/>
    <property type="match status" value="1"/>
</dbReference>
<feature type="region of interest" description="Disordered" evidence="1">
    <location>
        <begin position="123"/>
        <end position="146"/>
    </location>
</feature>
<organism evidence="3 4">
    <name type="scientific">Leucobacter chromiiresistens</name>
    <dbReference type="NCBI Taxonomy" id="1079994"/>
    <lineage>
        <taxon>Bacteria</taxon>
        <taxon>Bacillati</taxon>
        <taxon>Actinomycetota</taxon>
        <taxon>Actinomycetes</taxon>
        <taxon>Micrococcales</taxon>
        <taxon>Microbacteriaceae</taxon>
        <taxon>Leucobacter</taxon>
    </lineage>
</organism>
<dbReference type="Pfam" id="PF02770">
    <property type="entry name" value="Acyl-CoA_dh_M"/>
    <property type="match status" value="1"/>
</dbReference>
<dbReference type="STRING" id="1079994.SAMN04488565_0450"/>
<evidence type="ECO:0000313" key="4">
    <source>
        <dbReference type="Proteomes" id="UP000182690"/>
    </source>
</evidence>
<evidence type="ECO:0000259" key="2">
    <source>
        <dbReference type="Pfam" id="PF02770"/>
    </source>
</evidence>
<feature type="compositionally biased region" description="Low complexity" evidence="1">
    <location>
        <begin position="129"/>
        <end position="146"/>
    </location>
</feature>
<reference evidence="3 4" key="1">
    <citation type="submission" date="2016-10" db="EMBL/GenBank/DDBJ databases">
        <authorList>
            <person name="de Groot N.N."/>
        </authorList>
    </citation>
    <scope>NUCLEOTIDE SEQUENCE [LARGE SCALE GENOMIC DNA]</scope>
    <source>
        <strain evidence="3 4">DSM 22788</strain>
    </source>
</reference>
<dbReference type="SUPFAM" id="SSF56645">
    <property type="entry name" value="Acyl-CoA dehydrogenase NM domain-like"/>
    <property type="match status" value="1"/>
</dbReference>
<dbReference type="eggNOG" id="COG1960">
    <property type="taxonomic scope" value="Bacteria"/>
</dbReference>
<dbReference type="GO" id="GO:0016627">
    <property type="term" value="F:oxidoreductase activity, acting on the CH-CH group of donors"/>
    <property type="evidence" value="ECO:0007669"/>
    <property type="project" value="InterPro"/>
</dbReference>
<dbReference type="InterPro" id="IPR009100">
    <property type="entry name" value="AcylCoA_DH/oxidase_NM_dom_sf"/>
</dbReference>
<dbReference type="Proteomes" id="UP000182690">
    <property type="component" value="Unassembled WGS sequence"/>
</dbReference>
<feature type="compositionally biased region" description="Basic and acidic residues" evidence="1">
    <location>
        <begin position="1"/>
        <end position="12"/>
    </location>
</feature>
<name>A0A1H0Y2A8_9MICO</name>
<dbReference type="EMBL" id="FNKB01000001">
    <property type="protein sequence ID" value="SDQ09278.1"/>
    <property type="molecule type" value="Genomic_DNA"/>
</dbReference>
<accession>A0A1H0Y2A8</accession>
<feature type="region of interest" description="Disordered" evidence="1">
    <location>
        <begin position="1"/>
        <end position="42"/>
    </location>
</feature>
<feature type="domain" description="Acyl-CoA oxidase/dehydrogenase middle" evidence="2">
    <location>
        <begin position="140"/>
        <end position="214"/>
    </location>
</feature>
<sequence length="370" mass="38779">MEHRTRSGESARVRFAPHAEPSGDSPDSAHASPPLPEGPPATVADALAHAQRIAPGLRSPGRGHTQRLWEHLATLAAHDLGIARAVEPHLDACAILDQAGLPLPDGAWGVFAAEGGPDPLRATPHETRAAAAPPTATAPPAATAPEPEWSITGEKLWCSLAAQLDGALVTAATDDGPRLFAVDLRDPGVRVRPDAWAARGLVEIPSGPVTFDRVPAAPVGGPRWYLERDGFWWGGIGVAACWFGGAVAMARTLRDAAAVKPDPHRAAHLGAIDTLLHASGLALRDAADAIDAGRDVDGPLLALRVRGIVARTCEEVITRVGHALGPAPLALHAEHAKRVSDLQLYIRQHHAERDDAAQGSLLVASEAHPW</sequence>
<evidence type="ECO:0000313" key="3">
    <source>
        <dbReference type="EMBL" id="SDQ09278.1"/>
    </source>
</evidence>
<protein>
    <recommendedName>
        <fullName evidence="2">Acyl-CoA oxidase/dehydrogenase middle domain-containing protein</fullName>
    </recommendedName>
</protein>
<evidence type="ECO:0000256" key="1">
    <source>
        <dbReference type="SAM" id="MobiDB-lite"/>
    </source>
</evidence>